<dbReference type="GO" id="GO:0008270">
    <property type="term" value="F:zinc ion binding"/>
    <property type="evidence" value="ECO:0007669"/>
    <property type="project" value="UniProtKB-KW"/>
</dbReference>
<dbReference type="SMART" id="SM00249">
    <property type="entry name" value="PHD"/>
    <property type="match status" value="1"/>
</dbReference>
<feature type="region of interest" description="Disordered" evidence="8">
    <location>
        <begin position="328"/>
        <end position="371"/>
    </location>
</feature>
<dbReference type="GO" id="GO:0070210">
    <property type="term" value="C:Rpd3L-Expanded complex"/>
    <property type="evidence" value="ECO:0007669"/>
    <property type="project" value="TreeGrafter"/>
</dbReference>
<sequence length="595" mass="68237">MSERRSARANKGKHSKRDLDLYLYDEKTIDPQDLKRVKVDDDADYLQQNQDEEVVRCLPCGTTQENYNEETDTGGTFIQCDDCNTWQHAKCMGYNSNKSIPDNYQCNVCNPDLYKKSSSSQATASAKGKGGGIATSSSGADQNKQEVLHGLASITASLKSDHRLSTAKAFFSYFKKSFQNDKTDQQNEDLAAKWALEIEEIIFKTYPDKKYTEGGRRILFILKKHFMKELLEGTLTFEDLVKKTPKEINRDIEKVEEKVRGNIKNIILTANEPSDIVRRTHKGDIIRENENDHLDDIDLNITTKTVDHRIFEKEKEISEEEQRAIENRKNSYLNMNPRIEDDDDDDDEVQDVVSAETENSEKVDAKSSESLDLEHVHENVSEDDLYPILTGNAKAKAPDSRNNLKVWTGRITFPDFASFEGYGEFYSSPDYDEFASRDELKLHTSICSDILTQDSYFVEGRLDRQKADAYLNKITSSRNLYLVELKPSKHDDEQFQKLYKYLLIKNKVGVLSDKPWFVKDAYLIPVDFRDEHLPYYLLSQRADLRIGLFALYSVKKEYRPAGSNTPAPTEYPMDFLKNLSLAGGNELSQIMSQLQ</sequence>
<dbReference type="InterPro" id="IPR011011">
    <property type="entry name" value="Znf_FYVE_PHD"/>
</dbReference>
<dbReference type="InterPro" id="IPR013083">
    <property type="entry name" value="Znf_RING/FYVE/PHD"/>
</dbReference>
<dbReference type="InterPro" id="IPR003618">
    <property type="entry name" value="TFIIS_cen_dom"/>
</dbReference>
<dbReference type="Pfam" id="PF07500">
    <property type="entry name" value="TFIIS_M"/>
    <property type="match status" value="1"/>
</dbReference>
<dbReference type="SUPFAM" id="SSF46942">
    <property type="entry name" value="Elongation factor TFIIS domain 2"/>
    <property type="match status" value="1"/>
</dbReference>
<evidence type="ECO:0000256" key="6">
    <source>
        <dbReference type="ARBA" id="ARBA00022833"/>
    </source>
</evidence>
<dbReference type="InterPro" id="IPR036575">
    <property type="entry name" value="TFIIS_cen_dom_sf"/>
</dbReference>
<accession>A0A1E4SGX2</accession>
<evidence type="ECO:0000256" key="3">
    <source>
        <dbReference type="ARBA" id="ARBA00021616"/>
    </source>
</evidence>
<reference evidence="11" key="1">
    <citation type="submission" date="2016-05" db="EMBL/GenBank/DDBJ databases">
        <title>Comparative genomics of biotechnologically important yeasts.</title>
        <authorList>
            <consortium name="DOE Joint Genome Institute"/>
            <person name="Riley R."/>
            <person name="Haridas S."/>
            <person name="Wolfe K.H."/>
            <person name="Lopes M.R."/>
            <person name="Hittinger C.T."/>
            <person name="Goker M."/>
            <person name="Salamov A."/>
            <person name="Wisecaver J."/>
            <person name="Long T.M."/>
            <person name="Aerts A.L."/>
            <person name="Barry K."/>
            <person name="Choi C."/>
            <person name="Clum A."/>
            <person name="Coughlan A.Y."/>
            <person name="Deshpande S."/>
            <person name="Douglass A.P."/>
            <person name="Hanson S.J."/>
            <person name="Klenk H.-P."/>
            <person name="Labutti K."/>
            <person name="Lapidus A."/>
            <person name="Lindquist E."/>
            <person name="Lipzen A."/>
            <person name="Meier-Kolthoff J.P."/>
            <person name="Ohm R.A."/>
            <person name="Otillar R.P."/>
            <person name="Pangilinan J."/>
            <person name="Peng Y."/>
            <person name="Rokas A."/>
            <person name="Rosa C.A."/>
            <person name="Scheuner C."/>
            <person name="Sibirny A.A."/>
            <person name="Slot J.C."/>
            <person name="Stielow J.B."/>
            <person name="Sun H."/>
            <person name="Kurtzman C.P."/>
            <person name="Blackwell M."/>
            <person name="Grigoriev I.V."/>
            <person name="Jeffries T.W."/>
        </authorList>
    </citation>
    <scope>NUCLEOTIDE SEQUENCE [LARGE SCALE GENOMIC DNA]</scope>
    <source>
        <strain evidence="11">NRRL Y-17324</strain>
    </source>
</reference>
<evidence type="ECO:0000256" key="1">
    <source>
        <dbReference type="ARBA" id="ARBA00002311"/>
    </source>
</evidence>
<evidence type="ECO:0000256" key="8">
    <source>
        <dbReference type="SAM" id="MobiDB-lite"/>
    </source>
</evidence>
<dbReference type="RefSeq" id="XP_020063784.1">
    <property type="nucleotide sequence ID" value="XM_020207844.1"/>
</dbReference>
<keyword evidence="4" id="KW-0479">Metal-binding</keyword>
<dbReference type="GO" id="GO:0061186">
    <property type="term" value="P:negative regulation of silent mating-type cassette heterochromatin formation"/>
    <property type="evidence" value="ECO:0007669"/>
    <property type="project" value="TreeGrafter"/>
</dbReference>
<dbReference type="STRING" id="984487.A0A1E4SGX2"/>
<dbReference type="Gene3D" id="3.30.40.10">
    <property type="entry name" value="Zinc/RING finger domain, C3HC4 (zinc finger)"/>
    <property type="match status" value="1"/>
</dbReference>
<comment type="function">
    <text evidence="1">Negative regulator of transcription elongation.</text>
</comment>
<evidence type="ECO:0000259" key="9">
    <source>
        <dbReference type="PROSITE" id="PS50016"/>
    </source>
</evidence>
<dbReference type="GeneID" id="30981981"/>
<protein>
    <recommendedName>
        <fullName evidence="3">Transcription factor BYE1</fullName>
    </recommendedName>
</protein>
<dbReference type="InterPro" id="IPR019786">
    <property type="entry name" value="Zinc_finger_PHD-type_CS"/>
</dbReference>
<evidence type="ECO:0000256" key="2">
    <source>
        <dbReference type="ARBA" id="ARBA00011050"/>
    </source>
</evidence>
<feature type="domain" description="PHD-type" evidence="9">
    <location>
        <begin position="54"/>
        <end position="112"/>
    </location>
</feature>
<dbReference type="GO" id="GO:0033698">
    <property type="term" value="C:Rpd3L complex"/>
    <property type="evidence" value="ECO:0007669"/>
    <property type="project" value="TreeGrafter"/>
</dbReference>
<dbReference type="OrthoDB" id="79252at2759"/>
<dbReference type="GO" id="GO:0061188">
    <property type="term" value="P:negative regulation of rDNA heterochromatin formation"/>
    <property type="evidence" value="ECO:0007669"/>
    <property type="project" value="TreeGrafter"/>
</dbReference>
<evidence type="ECO:0000313" key="11">
    <source>
        <dbReference type="Proteomes" id="UP000094285"/>
    </source>
</evidence>
<dbReference type="PROSITE" id="PS01359">
    <property type="entry name" value="ZF_PHD_1"/>
    <property type="match status" value="1"/>
</dbReference>
<keyword evidence="5 7" id="KW-0863">Zinc-finger</keyword>
<evidence type="ECO:0000313" key="10">
    <source>
        <dbReference type="EMBL" id="ODV78662.1"/>
    </source>
</evidence>
<dbReference type="PANTHER" id="PTHR47793:SF1">
    <property type="entry name" value="HISTONE DEACETYLASE COMPLEX SUBUNIT CTI6"/>
    <property type="match status" value="1"/>
</dbReference>
<dbReference type="InterPro" id="IPR019787">
    <property type="entry name" value="Znf_PHD-finger"/>
</dbReference>
<dbReference type="Pfam" id="PF20826">
    <property type="entry name" value="PHD_5"/>
    <property type="match status" value="1"/>
</dbReference>
<organism evidence="10 11">
    <name type="scientific">Suhomyces tanzawaensis NRRL Y-17324</name>
    <dbReference type="NCBI Taxonomy" id="984487"/>
    <lineage>
        <taxon>Eukaryota</taxon>
        <taxon>Fungi</taxon>
        <taxon>Dikarya</taxon>
        <taxon>Ascomycota</taxon>
        <taxon>Saccharomycotina</taxon>
        <taxon>Pichiomycetes</taxon>
        <taxon>Debaryomycetaceae</taxon>
        <taxon>Suhomyces</taxon>
    </lineage>
</organism>
<dbReference type="PROSITE" id="PS50016">
    <property type="entry name" value="ZF_PHD_2"/>
    <property type="match status" value="1"/>
</dbReference>
<proteinExistence type="inferred from homology"/>
<comment type="similarity">
    <text evidence="2">Belongs to the BYE1 family.</text>
</comment>
<feature type="compositionally biased region" description="Acidic residues" evidence="8">
    <location>
        <begin position="340"/>
        <end position="350"/>
    </location>
</feature>
<dbReference type="AlphaFoldDB" id="A0A1E4SGX2"/>
<dbReference type="SMART" id="SM00510">
    <property type="entry name" value="TFS2M"/>
    <property type="match status" value="1"/>
</dbReference>
<dbReference type="InterPro" id="IPR053051">
    <property type="entry name" value="HDAC_complex_subunit"/>
</dbReference>
<gene>
    <name evidence="10" type="ORF">CANTADRAFT_26671</name>
</gene>
<dbReference type="PANTHER" id="PTHR47793">
    <property type="entry name" value="HISTONE DEACETYLASE COMPLEX SUBUNIT CTI6"/>
    <property type="match status" value="1"/>
</dbReference>
<evidence type="ECO:0000256" key="7">
    <source>
        <dbReference type="PROSITE-ProRule" id="PRU00146"/>
    </source>
</evidence>
<dbReference type="GO" id="GO:0006351">
    <property type="term" value="P:DNA-templated transcription"/>
    <property type="evidence" value="ECO:0007669"/>
    <property type="project" value="InterPro"/>
</dbReference>
<evidence type="ECO:0000256" key="5">
    <source>
        <dbReference type="ARBA" id="ARBA00022771"/>
    </source>
</evidence>
<dbReference type="Proteomes" id="UP000094285">
    <property type="component" value="Unassembled WGS sequence"/>
</dbReference>
<dbReference type="Gene3D" id="1.10.472.30">
    <property type="entry name" value="Transcription elongation factor S-II, central domain"/>
    <property type="match status" value="1"/>
</dbReference>
<keyword evidence="6" id="KW-0862">Zinc</keyword>
<evidence type="ECO:0000256" key="4">
    <source>
        <dbReference type="ARBA" id="ARBA00022723"/>
    </source>
</evidence>
<dbReference type="Pfam" id="PF07744">
    <property type="entry name" value="SPOC"/>
    <property type="match status" value="1"/>
</dbReference>
<dbReference type="SUPFAM" id="SSF57903">
    <property type="entry name" value="FYVE/PHD zinc finger"/>
    <property type="match status" value="1"/>
</dbReference>
<dbReference type="InterPro" id="IPR012921">
    <property type="entry name" value="SPOC_C"/>
</dbReference>
<keyword evidence="11" id="KW-1185">Reference proteome</keyword>
<dbReference type="InterPro" id="IPR001965">
    <property type="entry name" value="Znf_PHD"/>
</dbReference>
<dbReference type="EMBL" id="KV453913">
    <property type="protein sequence ID" value="ODV78662.1"/>
    <property type="molecule type" value="Genomic_DNA"/>
</dbReference>
<feature type="compositionally biased region" description="Basic and acidic residues" evidence="8">
    <location>
        <begin position="359"/>
        <end position="371"/>
    </location>
</feature>
<name>A0A1E4SGX2_9ASCO</name>